<evidence type="ECO:0000256" key="3">
    <source>
        <dbReference type="ARBA" id="ARBA00022448"/>
    </source>
</evidence>
<dbReference type="Pfam" id="PF00071">
    <property type="entry name" value="Ras"/>
    <property type="match status" value="1"/>
</dbReference>
<comment type="similarity">
    <text evidence="2">Belongs to the small GTPase superfamily. Ran family.</text>
</comment>
<dbReference type="SMART" id="SM00175">
    <property type="entry name" value="RAB"/>
    <property type="match status" value="1"/>
</dbReference>
<keyword evidence="6" id="KW-0342">GTP-binding</keyword>
<gene>
    <name evidence="8" type="primary">GSP1</name>
    <name evidence="8" type="ORF">NGRA_0725</name>
</gene>
<evidence type="ECO:0000313" key="9">
    <source>
        <dbReference type="Proteomes" id="UP000740883"/>
    </source>
</evidence>
<evidence type="ECO:0000313" key="8">
    <source>
        <dbReference type="EMBL" id="KAF9764228.1"/>
    </source>
</evidence>
<dbReference type="PANTHER" id="PTHR24071:SF0">
    <property type="entry name" value="GTP-BINDING NUCLEAR PROTEIN RAN"/>
    <property type="match status" value="1"/>
</dbReference>
<evidence type="ECO:0000256" key="2">
    <source>
        <dbReference type="ARBA" id="ARBA00008028"/>
    </source>
</evidence>
<dbReference type="PROSITE" id="PS51419">
    <property type="entry name" value="RAB"/>
    <property type="match status" value="1"/>
</dbReference>
<proteinExistence type="inferred from homology"/>
<dbReference type="PANTHER" id="PTHR24071">
    <property type="entry name" value="RAN GTPASE"/>
    <property type="match status" value="1"/>
</dbReference>
<dbReference type="GO" id="GO:0006606">
    <property type="term" value="P:protein import into nucleus"/>
    <property type="evidence" value="ECO:0007669"/>
    <property type="project" value="TreeGrafter"/>
</dbReference>
<dbReference type="AlphaFoldDB" id="A0A9P6L028"/>
<comment type="caution">
    <text evidence="8">The sequence shown here is derived from an EMBL/GenBank/DDBJ whole genome shotgun (WGS) entry which is preliminary data.</text>
</comment>
<dbReference type="GO" id="GO:0005634">
    <property type="term" value="C:nucleus"/>
    <property type="evidence" value="ECO:0007669"/>
    <property type="project" value="UniProtKB-SubCell"/>
</dbReference>
<dbReference type="PRINTS" id="PR00449">
    <property type="entry name" value="RASTRNSFRMNG"/>
</dbReference>
<dbReference type="Proteomes" id="UP000740883">
    <property type="component" value="Unassembled WGS sequence"/>
</dbReference>
<dbReference type="InterPro" id="IPR005225">
    <property type="entry name" value="Small_GTP-bd"/>
</dbReference>
<dbReference type="GO" id="GO:0005525">
    <property type="term" value="F:GTP binding"/>
    <property type="evidence" value="ECO:0007669"/>
    <property type="project" value="UniProtKB-KW"/>
</dbReference>
<dbReference type="OrthoDB" id="48625at2759"/>
<dbReference type="GO" id="GO:0003924">
    <property type="term" value="F:GTPase activity"/>
    <property type="evidence" value="ECO:0007669"/>
    <property type="project" value="InterPro"/>
</dbReference>
<name>A0A9P6L028_9MICR</name>
<dbReference type="EMBL" id="SBJO01000031">
    <property type="protein sequence ID" value="KAF9764228.1"/>
    <property type="molecule type" value="Genomic_DNA"/>
</dbReference>
<dbReference type="InterPro" id="IPR001806">
    <property type="entry name" value="Small_GTPase"/>
</dbReference>
<keyword evidence="7" id="KW-0539">Nucleus</keyword>
<evidence type="ECO:0000256" key="6">
    <source>
        <dbReference type="ARBA" id="ARBA00023134"/>
    </source>
</evidence>
<reference evidence="8 9" key="1">
    <citation type="journal article" date="2020" name="Genome Biol. Evol.">
        <title>Comparative genomics of strictly vertically transmitted, feminizing microsporidia endosymbionts of amphipod crustaceans.</title>
        <authorList>
            <person name="Cormier A."/>
            <person name="Chebbi M.A."/>
            <person name="Giraud I."/>
            <person name="Wattier R."/>
            <person name="Teixeira M."/>
            <person name="Gilbert C."/>
            <person name="Rigaud T."/>
            <person name="Cordaux R."/>
        </authorList>
    </citation>
    <scope>NUCLEOTIDE SEQUENCE [LARGE SCALE GENOMIC DNA]</scope>
    <source>
        <strain evidence="8 9">Ou3-Ou53</strain>
    </source>
</reference>
<dbReference type="InterPro" id="IPR002041">
    <property type="entry name" value="Ran_GTPase"/>
</dbReference>
<keyword evidence="5" id="KW-0653">Protein transport</keyword>
<dbReference type="SMART" id="SM00173">
    <property type="entry name" value="RAS"/>
    <property type="match status" value="1"/>
</dbReference>
<dbReference type="Gene3D" id="3.40.50.300">
    <property type="entry name" value="P-loop containing nucleotide triphosphate hydrolases"/>
    <property type="match status" value="1"/>
</dbReference>
<keyword evidence="3" id="KW-0813">Transport</keyword>
<evidence type="ECO:0000256" key="5">
    <source>
        <dbReference type="ARBA" id="ARBA00022927"/>
    </source>
</evidence>
<evidence type="ECO:0000256" key="7">
    <source>
        <dbReference type="ARBA" id="ARBA00023242"/>
    </source>
</evidence>
<evidence type="ECO:0000256" key="4">
    <source>
        <dbReference type="ARBA" id="ARBA00022741"/>
    </source>
</evidence>
<organism evidence="8 9">
    <name type="scientific">Nosema granulosis</name>
    <dbReference type="NCBI Taxonomy" id="83296"/>
    <lineage>
        <taxon>Eukaryota</taxon>
        <taxon>Fungi</taxon>
        <taxon>Fungi incertae sedis</taxon>
        <taxon>Microsporidia</taxon>
        <taxon>Nosematidae</taxon>
        <taxon>Nosema</taxon>
    </lineage>
</organism>
<dbReference type="SMART" id="SM00176">
    <property type="entry name" value="RAN"/>
    <property type="match status" value="1"/>
</dbReference>
<accession>A0A9P6L028</accession>
<dbReference type="SMART" id="SM00174">
    <property type="entry name" value="RHO"/>
    <property type="match status" value="1"/>
</dbReference>
<dbReference type="NCBIfam" id="TIGR00231">
    <property type="entry name" value="small_GTP"/>
    <property type="match status" value="1"/>
</dbReference>
<dbReference type="GO" id="GO:0005737">
    <property type="term" value="C:cytoplasm"/>
    <property type="evidence" value="ECO:0007669"/>
    <property type="project" value="TreeGrafter"/>
</dbReference>
<dbReference type="FunFam" id="3.40.50.300:FF:001447">
    <property type="entry name" value="Ras-related protein Rab-1B"/>
    <property type="match status" value="1"/>
</dbReference>
<dbReference type="SUPFAM" id="SSF52540">
    <property type="entry name" value="P-loop containing nucleoside triphosphate hydrolases"/>
    <property type="match status" value="1"/>
</dbReference>
<keyword evidence="9" id="KW-1185">Reference proteome</keyword>
<dbReference type="InterPro" id="IPR027417">
    <property type="entry name" value="P-loop_NTPase"/>
</dbReference>
<comment type="subcellular location">
    <subcellularLocation>
        <location evidence="1">Nucleus</location>
    </subcellularLocation>
</comment>
<sequence>MAVIANDNHRKYKICLIGDGGVGKTTYINRVLDGPFIKEYIATQGVVVHKATFWVSSEHSILFDVWDTAGQEKKAGLKDLYYVGADAAIFFFDVTSRISAHNLPVWISNFKRVAGADKPIVVVANKIDVVDRKVNKKNILNVVKTYDYDYCEVSARTTYNFAQPFLLLARKLTGNDELVFVTNINLAPTNVNYDMDGETDKNIAEDYDVAREVDIEE</sequence>
<evidence type="ECO:0000256" key="1">
    <source>
        <dbReference type="ARBA" id="ARBA00004123"/>
    </source>
</evidence>
<dbReference type="GO" id="GO:0000054">
    <property type="term" value="P:ribosomal subunit export from nucleus"/>
    <property type="evidence" value="ECO:0007669"/>
    <property type="project" value="TreeGrafter"/>
</dbReference>
<dbReference type="PROSITE" id="PS51418">
    <property type="entry name" value="RAN"/>
    <property type="match status" value="1"/>
</dbReference>
<keyword evidence="4" id="KW-0547">Nucleotide-binding</keyword>
<protein>
    <submittedName>
        <fullName evidence="8">GTP-binding nuclear protein GSP1</fullName>
    </submittedName>
</protein>